<dbReference type="GO" id="GO:0008168">
    <property type="term" value="F:methyltransferase activity"/>
    <property type="evidence" value="ECO:0007669"/>
    <property type="project" value="UniProtKB-KW"/>
</dbReference>
<reference evidence="1" key="1">
    <citation type="submission" date="2020-11" db="EMBL/GenBank/DDBJ databases">
        <title>Isolation and identification of active actinomycetes.</title>
        <authorList>
            <person name="Sun X."/>
        </authorList>
    </citation>
    <scope>NUCLEOTIDE SEQUENCE</scope>
    <source>
        <strain evidence="1">NEAU-A11</strain>
    </source>
</reference>
<proteinExistence type="predicted"/>
<dbReference type="SUPFAM" id="SSF53335">
    <property type="entry name" value="S-adenosyl-L-methionine-dependent methyltransferases"/>
    <property type="match status" value="1"/>
</dbReference>
<accession>A0A931G438</accession>
<dbReference type="EMBL" id="JADQTO010000013">
    <property type="protein sequence ID" value="MBG0564884.1"/>
    <property type="molecule type" value="Genomic_DNA"/>
</dbReference>
<dbReference type="InterPro" id="IPR029063">
    <property type="entry name" value="SAM-dependent_MTases_sf"/>
</dbReference>
<dbReference type="RefSeq" id="WP_196416677.1">
    <property type="nucleotide sequence ID" value="NZ_JADQTO010000013.1"/>
</dbReference>
<keyword evidence="1" id="KW-0808">Transferase</keyword>
<sequence>MNLPNPTELVRRGYDHLSHRYRSDHDNPAEYAPWLTHLQQQLPAHARVLDLGCGCGIPVAKTLADNGHQVTGVDLSEVQINRGRELVPQATFVHADATHITFPDRTFDAIVCLYTLIHMPRDTQPRLLQRIATWLRPGGLLLATTGAQEWTGTQEHWLGGTATMWWSHADAATYRHWITQAGLTIDSEQFVPEASSGHQLFWAHRPEDSGQLY</sequence>
<dbReference type="Proteomes" id="UP000598146">
    <property type="component" value="Unassembled WGS sequence"/>
</dbReference>
<dbReference type="GO" id="GO:0032259">
    <property type="term" value="P:methylation"/>
    <property type="evidence" value="ECO:0007669"/>
    <property type="project" value="UniProtKB-KW"/>
</dbReference>
<keyword evidence="2" id="KW-1185">Reference proteome</keyword>
<keyword evidence="1" id="KW-0489">Methyltransferase</keyword>
<evidence type="ECO:0000313" key="1">
    <source>
        <dbReference type="EMBL" id="MBG0564884.1"/>
    </source>
</evidence>
<dbReference type="PANTHER" id="PTHR43861">
    <property type="entry name" value="TRANS-ACONITATE 2-METHYLTRANSFERASE-RELATED"/>
    <property type="match status" value="1"/>
</dbReference>
<evidence type="ECO:0000313" key="2">
    <source>
        <dbReference type="Proteomes" id="UP000598146"/>
    </source>
</evidence>
<dbReference type="PANTHER" id="PTHR43861:SF1">
    <property type="entry name" value="TRANS-ACONITATE 2-METHYLTRANSFERASE"/>
    <property type="match status" value="1"/>
</dbReference>
<name>A0A931G438_9ACTN</name>
<comment type="caution">
    <text evidence="1">The sequence shown here is derived from an EMBL/GenBank/DDBJ whole genome shotgun (WGS) entry which is preliminary data.</text>
</comment>
<dbReference type="Gene3D" id="3.40.50.150">
    <property type="entry name" value="Vaccinia Virus protein VP39"/>
    <property type="match status" value="1"/>
</dbReference>
<organism evidence="1 2">
    <name type="scientific">Actinoplanes aureus</name>
    <dbReference type="NCBI Taxonomy" id="2792083"/>
    <lineage>
        <taxon>Bacteria</taxon>
        <taxon>Bacillati</taxon>
        <taxon>Actinomycetota</taxon>
        <taxon>Actinomycetes</taxon>
        <taxon>Micromonosporales</taxon>
        <taxon>Micromonosporaceae</taxon>
        <taxon>Actinoplanes</taxon>
    </lineage>
</organism>
<dbReference type="CDD" id="cd02440">
    <property type="entry name" value="AdoMet_MTases"/>
    <property type="match status" value="1"/>
</dbReference>
<dbReference type="AlphaFoldDB" id="A0A931G438"/>
<gene>
    <name evidence="1" type="ORF">I4J89_25875</name>
</gene>
<dbReference type="Pfam" id="PF13489">
    <property type="entry name" value="Methyltransf_23"/>
    <property type="match status" value="1"/>
</dbReference>
<protein>
    <submittedName>
        <fullName evidence="1">Class I SAM-dependent methyltransferase</fullName>
    </submittedName>
</protein>